<evidence type="ECO:0000256" key="1">
    <source>
        <dbReference type="ARBA" id="ARBA00012513"/>
    </source>
</evidence>
<evidence type="ECO:0000256" key="5">
    <source>
        <dbReference type="ARBA" id="ARBA00022840"/>
    </source>
</evidence>
<dbReference type="SUPFAM" id="SSF56112">
    <property type="entry name" value="Protein kinase-like (PK-like)"/>
    <property type="match status" value="1"/>
</dbReference>
<dbReference type="AlphaFoldDB" id="A0AA43QI86"/>
<dbReference type="InterPro" id="IPR008271">
    <property type="entry name" value="Ser/Thr_kinase_AS"/>
</dbReference>
<keyword evidence="5" id="KW-0067">ATP-binding</keyword>
<evidence type="ECO:0000313" key="9">
    <source>
        <dbReference type="Proteomes" id="UP001161017"/>
    </source>
</evidence>
<feature type="region of interest" description="Disordered" evidence="6">
    <location>
        <begin position="1"/>
        <end position="30"/>
    </location>
</feature>
<keyword evidence="2" id="KW-0808">Transferase</keyword>
<keyword evidence="3" id="KW-0547">Nucleotide-binding</keyword>
<keyword evidence="4" id="KW-0418">Kinase</keyword>
<evidence type="ECO:0000256" key="3">
    <source>
        <dbReference type="ARBA" id="ARBA00022741"/>
    </source>
</evidence>
<evidence type="ECO:0000256" key="2">
    <source>
        <dbReference type="ARBA" id="ARBA00022679"/>
    </source>
</evidence>
<dbReference type="SMART" id="SM00220">
    <property type="entry name" value="S_TKc"/>
    <property type="match status" value="1"/>
</dbReference>
<dbReference type="EC" id="2.7.11.1" evidence="1"/>
<dbReference type="Proteomes" id="UP001161017">
    <property type="component" value="Unassembled WGS sequence"/>
</dbReference>
<dbReference type="PROSITE" id="PS00108">
    <property type="entry name" value="PROTEIN_KINASE_ST"/>
    <property type="match status" value="1"/>
</dbReference>
<evidence type="ECO:0000256" key="6">
    <source>
        <dbReference type="SAM" id="MobiDB-lite"/>
    </source>
</evidence>
<gene>
    <name evidence="8" type="ORF">OHK93_005413</name>
</gene>
<dbReference type="InterPro" id="IPR050660">
    <property type="entry name" value="NEK_Ser/Thr_kinase"/>
</dbReference>
<accession>A0AA43QI86</accession>
<dbReference type="PROSITE" id="PS50011">
    <property type="entry name" value="PROTEIN_KINASE_DOM"/>
    <property type="match status" value="1"/>
</dbReference>
<evidence type="ECO:0000259" key="7">
    <source>
        <dbReference type="PROSITE" id="PS50011"/>
    </source>
</evidence>
<proteinExistence type="predicted"/>
<dbReference type="GO" id="GO:0004674">
    <property type="term" value="F:protein serine/threonine kinase activity"/>
    <property type="evidence" value="ECO:0007669"/>
    <property type="project" value="UniProtKB-EC"/>
</dbReference>
<dbReference type="PANTHER" id="PTHR43671:SF13">
    <property type="entry name" value="SERINE_THREONINE-PROTEIN KINASE NEK2"/>
    <property type="match status" value="1"/>
</dbReference>
<dbReference type="InterPro" id="IPR011009">
    <property type="entry name" value="Kinase-like_dom_sf"/>
</dbReference>
<name>A0AA43QI86_9LECA</name>
<dbReference type="Pfam" id="PF00069">
    <property type="entry name" value="Pkinase"/>
    <property type="match status" value="1"/>
</dbReference>
<dbReference type="EMBL" id="JAPUFD010000003">
    <property type="protein sequence ID" value="MDI1486187.1"/>
    <property type="molecule type" value="Genomic_DNA"/>
</dbReference>
<sequence length="338" mass="38654">MIERRRSVARQGSVARRRDTAPRPQPPREVLLTVQPDPRMTLIKLRKLGEGAQGTAHLVQDKRTGAQYVAKKTKNMIETFRGLPYEAYILAHLLPPHPHIVRLINYDYEPGGQRRRGWMNEEFDALYDLCSGGNLSSIVYDHHKGGWVPESFVWHVFGQLADALTLLHEGRDCHSRSDPGGMYRGAKPVVHRDIKPDNIFLATEYKKGMKPGEYPDVVLGDFGLATTELYPACGGTINYLPPERQSSRAADVWSLGSVIHFLVFGSPPSMMPYSKKVTDHWEGNPRTRRMMYLPRFYSEKLDDVLMECLQYNPRMRIDSFSLFKRIMRDAPLSIGTRR</sequence>
<evidence type="ECO:0000313" key="8">
    <source>
        <dbReference type="EMBL" id="MDI1486187.1"/>
    </source>
</evidence>
<comment type="caution">
    <text evidence="8">The sequence shown here is derived from an EMBL/GenBank/DDBJ whole genome shotgun (WGS) entry which is preliminary data.</text>
</comment>
<dbReference type="PANTHER" id="PTHR43671">
    <property type="entry name" value="SERINE/THREONINE-PROTEIN KINASE NEK"/>
    <property type="match status" value="1"/>
</dbReference>
<feature type="domain" description="Protein kinase" evidence="7">
    <location>
        <begin position="42"/>
        <end position="332"/>
    </location>
</feature>
<dbReference type="Gene3D" id="1.10.510.10">
    <property type="entry name" value="Transferase(Phosphotransferase) domain 1"/>
    <property type="match status" value="1"/>
</dbReference>
<organism evidence="8 9">
    <name type="scientific">Ramalina farinacea</name>
    <dbReference type="NCBI Taxonomy" id="258253"/>
    <lineage>
        <taxon>Eukaryota</taxon>
        <taxon>Fungi</taxon>
        <taxon>Dikarya</taxon>
        <taxon>Ascomycota</taxon>
        <taxon>Pezizomycotina</taxon>
        <taxon>Lecanoromycetes</taxon>
        <taxon>OSLEUM clade</taxon>
        <taxon>Lecanoromycetidae</taxon>
        <taxon>Lecanorales</taxon>
        <taxon>Lecanorineae</taxon>
        <taxon>Ramalinaceae</taxon>
        <taxon>Ramalina</taxon>
    </lineage>
</organism>
<dbReference type="InterPro" id="IPR000719">
    <property type="entry name" value="Prot_kinase_dom"/>
</dbReference>
<reference evidence="8" key="1">
    <citation type="journal article" date="2023" name="Genome Biol. Evol.">
        <title>First Whole Genome Sequence and Flow Cytometry Genome Size Data for the Lichen-Forming Fungus Ramalina farinacea (Ascomycota).</title>
        <authorList>
            <person name="Llewellyn T."/>
            <person name="Mian S."/>
            <person name="Hill R."/>
            <person name="Leitch I.J."/>
            <person name="Gaya E."/>
        </authorList>
    </citation>
    <scope>NUCLEOTIDE SEQUENCE</scope>
    <source>
        <strain evidence="8">LIQ254RAFAR</strain>
    </source>
</reference>
<dbReference type="GO" id="GO:0005524">
    <property type="term" value="F:ATP binding"/>
    <property type="evidence" value="ECO:0007669"/>
    <property type="project" value="UniProtKB-KW"/>
</dbReference>
<keyword evidence="9" id="KW-1185">Reference proteome</keyword>
<dbReference type="Gene3D" id="3.30.200.20">
    <property type="entry name" value="Phosphorylase Kinase, domain 1"/>
    <property type="match status" value="1"/>
</dbReference>
<protein>
    <recommendedName>
        <fullName evidence="1">non-specific serine/threonine protein kinase</fullName>
        <ecNumber evidence="1">2.7.11.1</ecNumber>
    </recommendedName>
</protein>
<evidence type="ECO:0000256" key="4">
    <source>
        <dbReference type="ARBA" id="ARBA00022777"/>
    </source>
</evidence>